<dbReference type="AlphaFoldDB" id="A0A8B9V640"/>
<dbReference type="InterPro" id="IPR042235">
    <property type="entry name" value="ZP-C_dom"/>
</dbReference>
<dbReference type="SUPFAM" id="SSF56487">
    <property type="entry name" value="SRCR-like"/>
    <property type="match status" value="5"/>
</dbReference>
<evidence type="ECO:0000256" key="2">
    <source>
        <dbReference type="ARBA" id="ARBA00004613"/>
    </source>
</evidence>
<proteinExistence type="inferred from homology"/>
<feature type="disulfide bond" evidence="19">
    <location>
        <begin position="441"/>
        <end position="451"/>
    </location>
</feature>
<evidence type="ECO:0000313" key="24">
    <source>
        <dbReference type="Ensembl" id="ENSAZOP00000017755.1"/>
    </source>
</evidence>
<keyword evidence="13 19" id="KW-1015">Disulfide bond</keyword>
<keyword evidence="8" id="KW-0732">Signal</keyword>
<evidence type="ECO:0000256" key="8">
    <source>
        <dbReference type="ARBA" id="ARBA00022729"/>
    </source>
</evidence>
<dbReference type="InterPro" id="IPR055355">
    <property type="entry name" value="ZP-C"/>
</dbReference>
<dbReference type="GO" id="GO:0030154">
    <property type="term" value="P:cell differentiation"/>
    <property type="evidence" value="ECO:0007669"/>
    <property type="project" value="UniProtKB-KW"/>
</dbReference>
<dbReference type="PROSITE" id="PS01180">
    <property type="entry name" value="CUB"/>
    <property type="match status" value="1"/>
</dbReference>
<evidence type="ECO:0000256" key="13">
    <source>
        <dbReference type="ARBA" id="ARBA00023157"/>
    </source>
</evidence>
<evidence type="ECO:0000256" key="15">
    <source>
        <dbReference type="ARBA" id="ARBA00030560"/>
    </source>
</evidence>
<keyword evidence="20" id="KW-0812">Transmembrane</keyword>
<dbReference type="GO" id="GO:0005576">
    <property type="term" value="C:extracellular region"/>
    <property type="evidence" value="ECO:0007669"/>
    <property type="project" value="UniProtKB-SubCell"/>
</dbReference>
<feature type="disulfide bond" evidence="19">
    <location>
        <begin position="208"/>
        <end position="218"/>
    </location>
</feature>
<dbReference type="Pfam" id="PF00431">
    <property type="entry name" value="CUB"/>
    <property type="match status" value="1"/>
</dbReference>
<dbReference type="Gene3D" id="2.60.40.3210">
    <property type="entry name" value="Zona pellucida, ZP-N domain"/>
    <property type="match status" value="1"/>
</dbReference>
<reference evidence="24" key="1">
    <citation type="submission" date="2025-05" db="UniProtKB">
        <authorList>
            <consortium name="Ensembl"/>
        </authorList>
    </citation>
    <scope>IDENTIFICATION</scope>
</reference>
<dbReference type="SMART" id="SM00202">
    <property type="entry name" value="SR"/>
    <property type="match status" value="5"/>
</dbReference>
<dbReference type="Pfam" id="PF00530">
    <property type="entry name" value="SRCR"/>
    <property type="match status" value="5"/>
</dbReference>
<dbReference type="SUPFAM" id="SSF49854">
    <property type="entry name" value="Spermadhesin, CUB domain"/>
    <property type="match status" value="1"/>
</dbReference>
<feature type="domain" description="SRCR" evidence="22">
    <location>
        <begin position="139"/>
        <end position="239"/>
    </location>
</feature>
<feature type="disulfide bond" evidence="19">
    <location>
        <begin position="397"/>
        <end position="461"/>
    </location>
</feature>
<evidence type="ECO:0000256" key="18">
    <source>
        <dbReference type="PROSITE-ProRule" id="PRU00059"/>
    </source>
</evidence>
<keyword evidence="14" id="KW-0325">Glycoprotein</keyword>
<comment type="caution">
    <text evidence="18">Lacks conserved residue(s) required for the propagation of feature annotation.</text>
</comment>
<evidence type="ECO:0000259" key="21">
    <source>
        <dbReference type="PROSITE" id="PS01180"/>
    </source>
</evidence>
<comment type="subcellular location">
    <subcellularLocation>
        <location evidence="1">Cell membrane</location>
    </subcellularLocation>
    <subcellularLocation>
        <location evidence="2">Secreted</location>
    </subcellularLocation>
</comment>
<dbReference type="PANTHER" id="PTHR19331:SF22">
    <property type="entry name" value="DELETED IN MALIGNANT BRAIN TUMORS 1 PROTEIN"/>
    <property type="match status" value="1"/>
</dbReference>
<feature type="disulfide bond" evidence="19">
    <location>
        <begin position="164"/>
        <end position="228"/>
    </location>
</feature>
<feature type="disulfide bond" evidence="19">
    <location>
        <begin position="50"/>
        <end position="114"/>
    </location>
</feature>
<organism evidence="24 25">
    <name type="scientific">Anas zonorhyncha</name>
    <name type="common">Eastern spot-billed duck</name>
    <dbReference type="NCBI Taxonomy" id="75864"/>
    <lineage>
        <taxon>Eukaryota</taxon>
        <taxon>Metazoa</taxon>
        <taxon>Chordata</taxon>
        <taxon>Craniata</taxon>
        <taxon>Vertebrata</taxon>
        <taxon>Euteleostomi</taxon>
        <taxon>Archelosauria</taxon>
        <taxon>Archosauria</taxon>
        <taxon>Dinosauria</taxon>
        <taxon>Saurischia</taxon>
        <taxon>Theropoda</taxon>
        <taxon>Coelurosauria</taxon>
        <taxon>Aves</taxon>
        <taxon>Neognathae</taxon>
        <taxon>Galloanserae</taxon>
        <taxon>Anseriformes</taxon>
        <taxon>Anatidae</taxon>
        <taxon>Anatinae</taxon>
        <taxon>Anas</taxon>
    </lineage>
</organism>
<dbReference type="Ensembl" id="ENSAZOT00000019078.1">
    <property type="protein sequence ID" value="ENSAZOP00000017755.1"/>
    <property type="gene ID" value="ENSAZOG00000011403.1"/>
</dbReference>
<accession>A0A8B9V640</accession>
<evidence type="ECO:0000256" key="16">
    <source>
        <dbReference type="ARBA" id="ARBA00047197"/>
    </source>
</evidence>
<dbReference type="Pfam" id="PF23344">
    <property type="entry name" value="ZP-N"/>
    <property type="match status" value="1"/>
</dbReference>
<feature type="domain" description="CUB" evidence="21">
    <location>
        <begin position="607"/>
        <end position="716"/>
    </location>
</feature>
<dbReference type="PRINTS" id="PR00023">
    <property type="entry name" value="ZPELLUCIDA"/>
</dbReference>
<evidence type="ECO:0000256" key="9">
    <source>
        <dbReference type="ARBA" id="ARBA00022737"/>
    </source>
</evidence>
<keyword evidence="11" id="KW-0653">Protein transport</keyword>
<feature type="domain" description="SRCR" evidence="22">
    <location>
        <begin position="486"/>
        <end position="586"/>
    </location>
</feature>
<dbReference type="Pfam" id="PF00100">
    <property type="entry name" value="Zona_pellucida"/>
    <property type="match status" value="1"/>
</dbReference>
<dbReference type="InterPro" id="IPR001190">
    <property type="entry name" value="SRCR"/>
</dbReference>
<feature type="transmembrane region" description="Helical" evidence="20">
    <location>
        <begin position="1025"/>
        <end position="1046"/>
    </location>
</feature>
<evidence type="ECO:0000259" key="23">
    <source>
        <dbReference type="PROSITE" id="PS51034"/>
    </source>
</evidence>
<comment type="similarity">
    <text evidence="3">Belongs to the DMBT1 family.</text>
</comment>
<dbReference type="InterPro" id="IPR001507">
    <property type="entry name" value="ZP_dom"/>
</dbReference>
<dbReference type="CDD" id="cd00041">
    <property type="entry name" value="CUB"/>
    <property type="match status" value="1"/>
</dbReference>
<feature type="domain" description="SRCR" evidence="22">
    <location>
        <begin position="372"/>
        <end position="472"/>
    </location>
</feature>
<feature type="disulfide bond" evidence="19">
    <location>
        <begin position="63"/>
        <end position="124"/>
    </location>
</feature>
<evidence type="ECO:0000256" key="1">
    <source>
        <dbReference type="ARBA" id="ARBA00004236"/>
    </source>
</evidence>
<feature type="domain" description="SRCR" evidence="22">
    <location>
        <begin position="254"/>
        <end position="354"/>
    </location>
</feature>
<evidence type="ECO:0000256" key="11">
    <source>
        <dbReference type="ARBA" id="ARBA00022927"/>
    </source>
</evidence>
<dbReference type="Ensembl" id="ENSAZOT00000018829.1">
    <property type="protein sequence ID" value="ENSAZOP00000017523.1"/>
    <property type="gene ID" value="ENSAZOG00000011403.1"/>
</dbReference>
<evidence type="ECO:0000256" key="17">
    <source>
        <dbReference type="ARBA" id="ARBA00047200"/>
    </source>
</evidence>
<dbReference type="Ensembl" id="ENSAZOT00000018925.1">
    <property type="protein sequence ID" value="ENSAZOP00000017615.1"/>
    <property type="gene ID" value="ENSAZOG00000011403.1"/>
</dbReference>
<feature type="disulfide bond" evidence="19">
    <location>
        <begin position="279"/>
        <end position="343"/>
    </location>
</feature>
<keyword evidence="5" id="KW-0217">Developmental protein</keyword>
<feature type="disulfide bond" evidence="19">
    <location>
        <begin position="323"/>
        <end position="333"/>
    </location>
</feature>
<dbReference type="PROSITE" id="PS00682">
    <property type="entry name" value="ZP_1"/>
    <property type="match status" value="1"/>
</dbReference>
<feature type="disulfide bond" evidence="19">
    <location>
        <begin position="555"/>
        <end position="565"/>
    </location>
</feature>
<evidence type="ECO:0000256" key="20">
    <source>
        <dbReference type="SAM" id="Phobius"/>
    </source>
</evidence>
<feature type="disulfide bond" evidence="19">
    <location>
        <begin position="524"/>
        <end position="585"/>
    </location>
</feature>
<protein>
    <recommendedName>
        <fullName evidence="16">Scavenger receptor cysteine-rich domain-containing protein DMBT1</fullName>
    </recommendedName>
    <alternativeName>
        <fullName evidence="17">Deleted in malignant brain tumors 1 protein</fullName>
    </alternativeName>
    <alternativeName>
        <fullName evidence="15">Hensin</fullName>
    </alternativeName>
</protein>
<dbReference type="Gene3D" id="3.10.250.10">
    <property type="entry name" value="SRCR-like domain"/>
    <property type="match status" value="5"/>
</dbReference>
<name>A0A8B9V640_9AVES</name>
<dbReference type="Gene3D" id="2.60.40.4100">
    <property type="entry name" value="Zona pellucida, ZP-C domain"/>
    <property type="match status" value="1"/>
</dbReference>
<dbReference type="InterPro" id="IPR035914">
    <property type="entry name" value="Sperma_CUB_dom_sf"/>
</dbReference>
<evidence type="ECO:0000256" key="7">
    <source>
        <dbReference type="ARBA" id="ARBA00022525"/>
    </source>
</evidence>
<feature type="disulfide bond" evidence="19">
    <location>
        <begin position="292"/>
        <end position="353"/>
    </location>
</feature>
<dbReference type="GO" id="GO:0005886">
    <property type="term" value="C:plasma membrane"/>
    <property type="evidence" value="ECO:0007669"/>
    <property type="project" value="UniProtKB-SubCell"/>
</dbReference>
<dbReference type="PROSITE" id="PS51034">
    <property type="entry name" value="ZP_2"/>
    <property type="match status" value="1"/>
</dbReference>
<keyword evidence="12 20" id="KW-0472">Membrane</keyword>
<dbReference type="PANTHER" id="PTHR19331">
    <property type="entry name" value="SCAVENGER RECEPTOR DOMAIN-CONTAINING"/>
    <property type="match status" value="1"/>
</dbReference>
<dbReference type="PRINTS" id="PR00258">
    <property type="entry name" value="SPERACTRCPTR"/>
</dbReference>
<evidence type="ECO:0000256" key="12">
    <source>
        <dbReference type="ARBA" id="ARBA00023136"/>
    </source>
</evidence>
<keyword evidence="25" id="KW-1185">Reference proteome</keyword>
<feature type="disulfide bond" evidence="19">
    <location>
        <begin position="511"/>
        <end position="575"/>
    </location>
</feature>
<dbReference type="SMART" id="SM00042">
    <property type="entry name" value="CUB"/>
    <property type="match status" value="1"/>
</dbReference>
<keyword evidence="6" id="KW-1003">Cell membrane</keyword>
<keyword evidence="7" id="KW-0964">Secreted</keyword>
<keyword evidence="4" id="KW-0813">Transport</keyword>
<evidence type="ECO:0000256" key="10">
    <source>
        <dbReference type="ARBA" id="ARBA00022782"/>
    </source>
</evidence>
<evidence type="ECO:0000256" key="4">
    <source>
        <dbReference type="ARBA" id="ARBA00022448"/>
    </source>
</evidence>
<evidence type="ECO:0000256" key="5">
    <source>
        <dbReference type="ARBA" id="ARBA00022473"/>
    </source>
</evidence>
<dbReference type="GO" id="GO:0015031">
    <property type="term" value="P:protein transport"/>
    <property type="evidence" value="ECO:0007669"/>
    <property type="project" value="UniProtKB-KW"/>
</dbReference>
<feature type="disulfide bond" evidence="19">
    <location>
        <begin position="410"/>
        <end position="471"/>
    </location>
</feature>
<feature type="disulfide bond" evidence="19">
    <location>
        <begin position="177"/>
        <end position="238"/>
    </location>
</feature>
<evidence type="ECO:0000313" key="25">
    <source>
        <dbReference type="Proteomes" id="UP000694549"/>
    </source>
</evidence>
<dbReference type="InterPro" id="IPR048290">
    <property type="entry name" value="ZP_chr"/>
</dbReference>
<evidence type="ECO:0000259" key="22">
    <source>
        <dbReference type="PROSITE" id="PS50287"/>
    </source>
</evidence>
<dbReference type="InterPro" id="IPR036772">
    <property type="entry name" value="SRCR-like_dom_sf"/>
</dbReference>
<keyword evidence="10" id="KW-0221">Differentiation</keyword>
<feature type="disulfide bond" evidence="19">
    <location>
        <begin position="94"/>
        <end position="104"/>
    </location>
</feature>
<evidence type="ECO:0000256" key="14">
    <source>
        <dbReference type="ARBA" id="ARBA00023180"/>
    </source>
</evidence>
<dbReference type="Proteomes" id="UP000694549">
    <property type="component" value="Unplaced"/>
</dbReference>
<sequence>MGAGDGVSAAFPTFSFSPAFPGGSLSLVNGRNRCEGRIEIYQYGNRGTVCDDGWDLSDAQVVCRQLGCGYAVSAFGSAYFGQGSGSIYLDDVQCTGSESSLFECRSSGWGVHNCGHSEDAGVVCSDAVTTTSPTPGGSLSLVNGRNRCEGRIEIYQNGNRGTVCDDGWDLNDAQVVCRQLGCGYAVSAFGSAYFGQGSGSIYLDEVQCTGNESSLFECRSSGWGVHNCAHSEDAGVLCSAAISTTTTPTPGGSLSLVNGSNRCEGRIEIYQNGNRGTVCDDGWDLSDAQVVCRQLGCGYAVSAVGSAYFGQGSGSIYLDEVQCTGSESSLFQCRSSGWGVHNCQHYEDAGVICSAAITTTSPTPTTTPGGSLSLVNGRNRCEGRIEIYQNGNRGTVCDDGWDLNDAQVVCRQLGCGYAVSAFGSAYFGQGSGSIYLDEVQCTGNESSLFECRSSGWGVHNCAHSEDAGVLCSDAVTTTSPTPGGSLSLVNGSNRCEGRIEIYQYGNQGTVCDDGWDLNDAQVVCRQLGCGYAVSAVGSAYFGQGSGSIYLDDVQCTGSESSLFQCRSSGWGVHNCGHYEDAGVICSGDTNSTASPYPTTTPARKYLCGGLLSRSSGTIQSPLYPSNYPDNANCLWEIQVMNNFRIALTFRTIQLQGGCQNDYIEIYDGPPNTSPLLQRICSGYNVAYTSSSNLMTIRFHSDSRYSNRGFYAEYHSFPADQNTTLVCLPTYMHAVIQKSYLQSQGYSEWSISLSDSSCRPTITSTEVIFNIPYNRCGTRRQGDNETITYSNVIRASVSGSIIKRQKDLQLHINCKMLQNTWVQVMYIADDVVNVDETQYGRYDVNLTFYNSSSFLWPVHDFPYYVDLNQDLYLQASLYSSDPNLVLFVDTCVASPDPNNFTTLHYELIRSGCFKDSTYSPYYSSDRSVSRFGFNAFSFVGRYPSVFLQCELVVCRSDDYSSRCYQGCVNRFKRNAGSSQEKMSVIVGPIQLQEAPAENRNAGIDLASNTQERGESESSAPAASSPVPLAVTAVVLAAAVLTVGGFLLKRKLQEPTPYQIM</sequence>
<dbReference type="InterPro" id="IPR017977">
    <property type="entry name" value="ZP_dom_CS"/>
</dbReference>
<evidence type="ECO:0000256" key="6">
    <source>
        <dbReference type="ARBA" id="ARBA00022475"/>
    </source>
</evidence>
<keyword evidence="20" id="KW-1133">Transmembrane helix</keyword>
<feature type="domain" description="ZP" evidence="23">
    <location>
        <begin position="725"/>
        <end position="969"/>
    </location>
</feature>
<dbReference type="PROSITE" id="PS50287">
    <property type="entry name" value="SRCR_2"/>
    <property type="match status" value="5"/>
</dbReference>
<dbReference type="Gene3D" id="2.60.120.290">
    <property type="entry name" value="Spermadhesin, CUB domain"/>
    <property type="match status" value="1"/>
</dbReference>
<dbReference type="InterPro" id="IPR055356">
    <property type="entry name" value="ZP-N"/>
</dbReference>
<evidence type="ECO:0000256" key="3">
    <source>
        <dbReference type="ARBA" id="ARBA00009931"/>
    </source>
</evidence>
<dbReference type="SMART" id="SM00241">
    <property type="entry name" value="ZP"/>
    <property type="match status" value="1"/>
</dbReference>
<dbReference type="InterPro" id="IPR000859">
    <property type="entry name" value="CUB_dom"/>
</dbReference>
<feature type="domain" description="SRCR" evidence="22">
    <location>
        <begin position="25"/>
        <end position="125"/>
    </location>
</feature>
<evidence type="ECO:0000256" key="19">
    <source>
        <dbReference type="PROSITE-ProRule" id="PRU00196"/>
    </source>
</evidence>
<keyword evidence="9" id="KW-0677">Repeat</keyword>